<evidence type="ECO:0000313" key="2">
    <source>
        <dbReference type="Proteomes" id="UP000077926"/>
    </source>
</evidence>
<dbReference type="AlphaFoldDB" id="A0A1B3XMX3"/>
<accession>A0A1B3XMX3</accession>
<evidence type="ECO:0000313" key="1">
    <source>
        <dbReference type="EMBL" id="AOH54561.1"/>
    </source>
</evidence>
<keyword evidence="2" id="KW-1185">Reference proteome</keyword>
<dbReference type="EMBL" id="CP017080">
    <property type="protein sequence ID" value="AOH54561.1"/>
    <property type="molecule type" value="Genomic_DNA"/>
</dbReference>
<dbReference type="Proteomes" id="UP000077926">
    <property type="component" value="Chromosome"/>
</dbReference>
<dbReference type="KEGG" id="bmur:ABE28_009390"/>
<name>A0A1B3XMX3_9BACI</name>
<organism evidence="1 2">
    <name type="scientific">Peribacillus muralis</name>
    <dbReference type="NCBI Taxonomy" id="264697"/>
    <lineage>
        <taxon>Bacteria</taxon>
        <taxon>Bacillati</taxon>
        <taxon>Bacillota</taxon>
        <taxon>Bacilli</taxon>
        <taxon>Bacillales</taxon>
        <taxon>Bacillaceae</taxon>
        <taxon>Peribacillus</taxon>
    </lineage>
</organism>
<gene>
    <name evidence="1" type="ORF">ABE28_009390</name>
</gene>
<sequence length="64" mass="7566">MIRKKLIPILVIDEAYIFVYGVKLIDGFLKGLQPDHRLNLFKNIIIFLYIYIRTSKNAFYTDGE</sequence>
<proteinExistence type="predicted"/>
<reference evidence="1 2" key="1">
    <citation type="submission" date="2016-08" db="EMBL/GenBank/DDBJ databases">
        <title>Complete genome sequence of Bacillus muralis G25-68, a strain with toxicity to nematodes.</title>
        <authorList>
            <person name="Zheng Z."/>
        </authorList>
    </citation>
    <scope>NUCLEOTIDE SEQUENCE [LARGE SCALE GENOMIC DNA]</scope>
    <source>
        <strain evidence="1 2">G25-68</strain>
    </source>
</reference>
<protein>
    <submittedName>
        <fullName evidence="1">Uncharacterized protein</fullName>
    </submittedName>
</protein>